<dbReference type="Proteomes" id="UP000237347">
    <property type="component" value="Unassembled WGS sequence"/>
</dbReference>
<dbReference type="EMBL" id="PKMF04000191">
    <property type="protein sequence ID" value="KAK7844115.1"/>
    <property type="molecule type" value="Genomic_DNA"/>
</dbReference>
<evidence type="ECO:0000313" key="2">
    <source>
        <dbReference type="EMBL" id="KAK7844115.1"/>
    </source>
</evidence>
<keyword evidence="1" id="KW-1133">Transmembrane helix</keyword>
<evidence type="ECO:0000313" key="3">
    <source>
        <dbReference type="Proteomes" id="UP000237347"/>
    </source>
</evidence>
<feature type="transmembrane region" description="Helical" evidence="1">
    <location>
        <begin position="34"/>
        <end position="54"/>
    </location>
</feature>
<organism evidence="2 3">
    <name type="scientific">Quercus suber</name>
    <name type="common">Cork oak</name>
    <dbReference type="NCBI Taxonomy" id="58331"/>
    <lineage>
        <taxon>Eukaryota</taxon>
        <taxon>Viridiplantae</taxon>
        <taxon>Streptophyta</taxon>
        <taxon>Embryophyta</taxon>
        <taxon>Tracheophyta</taxon>
        <taxon>Spermatophyta</taxon>
        <taxon>Magnoliopsida</taxon>
        <taxon>eudicotyledons</taxon>
        <taxon>Gunneridae</taxon>
        <taxon>Pentapetalae</taxon>
        <taxon>rosids</taxon>
        <taxon>fabids</taxon>
        <taxon>Fagales</taxon>
        <taxon>Fagaceae</taxon>
        <taxon>Quercus</taxon>
    </lineage>
</organism>
<evidence type="ECO:0000256" key="1">
    <source>
        <dbReference type="SAM" id="Phobius"/>
    </source>
</evidence>
<name>A0AAW0KXA8_QUESU</name>
<keyword evidence="1" id="KW-0812">Transmembrane</keyword>
<proteinExistence type="predicted"/>
<dbReference type="AlphaFoldDB" id="A0AAW0KXA8"/>
<keyword evidence="3" id="KW-1185">Reference proteome</keyword>
<protein>
    <submittedName>
        <fullName evidence="2">Uncharacterized protein</fullName>
    </submittedName>
</protein>
<sequence length="131" mass="15164">MEDSEQPKYQTQILTTHFSTHIHQNELPDFFSCLLLSCFFVCHNLVLSLLCLYAQMIDTQVVVSLCTDDRYSSLGAGQASASGNPQNSPVRKTLPHRYYEHQVQVWKWIPKSRESILQRRTTSMEFVRPTL</sequence>
<reference evidence="2 3" key="1">
    <citation type="journal article" date="2018" name="Sci. Data">
        <title>The draft genome sequence of cork oak.</title>
        <authorList>
            <person name="Ramos A.M."/>
            <person name="Usie A."/>
            <person name="Barbosa P."/>
            <person name="Barros P.M."/>
            <person name="Capote T."/>
            <person name="Chaves I."/>
            <person name="Simoes F."/>
            <person name="Abreu I."/>
            <person name="Carrasquinho I."/>
            <person name="Faro C."/>
            <person name="Guimaraes J.B."/>
            <person name="Mendonca D."/>
            <person name="Nobrega F."/>
            <person name="Rodrigues L."/>
            <person name="Saibo N.J.M."/>
            <person name="Varela M.C."/>
            <person name="Egas C."/>
            <person name="Matos J."/>
            <person name="Miguel C.M."/>
            <person name="Oliveira M.M."/>
            <person name="Ricardo C.P."/>
            <person name="Goncalves S."/>
        </authorList>
    </citation>
    <scope>NUCLEOTIDE SEQUENCE [LARGE SCALE GENOMIC DNA]</scope>
    <source>
        <strain evidence="3">cv. HL8</strain>
    </source>
</reference>
<gene>
    <name evidence="2" type="ORF">CFP56_011592</name>
</gene>
<comment type="caution">
    <text evidence="2">The sequence shown here is derived from an EMBL/GenBank/DDBJ whole genome shotgun (WGS) entry which is preliminary data.</text>
</comment>
<keyword evidence="1" id="KW-0472">Membrane</keyword>
<accession>A0AAW0KXA8</accession>